<evidence type="ECO:0000256" key="1">
    <source>
        <dbReference type="SAM" id="MobiDB-lite"/>
    </source>
</evidence>
<accession>A0ABY4YN71</accession>
<reference evidence="3" key="1">
    <citation type="submission" date="2022-06" db="EMBL/GenBank/DDBJ databases">
        <title>Ornithinimicrobium JY.X270.</title>
        <authorList>
            <person name="Huang Y."/>
        </authorList>
    </citation>
    <scope>NUCLEOTIDE SEQUENCE</scope>
    <source>
        <strain evidence="3">JY.X270</strain>
    </source>
</reference>
<keyword evidence="4" id="KW-1185">Reference proteome</keyword>
<evidence type="ECO:0008006" key="5">
    <source>
        <dbReference type="Google" id="ProtNLM"/>
    </source>
</evidence>
<feature type="transmembrane region" description="Helical" evidence="2">
    <location>
        <begin position="12"/>
        <end position="37"/>
    </location>
</feature>
<sequence length="278" mass="28886">MSDQTPGAWSRGKLIAILATAAVAGLGLLVGLGLFIWQVLGTNEPPTQASEGRVSAGTPAVVVVDESTLAPAGPQRREQIADAPMLTVQDPLAYREGVVAATVTEPLAIPAATRTGALDVPTGYPHTQEGAVAQLAAIDVVVISGMSVPATHEVYRAWSSGGGDPADWVMTGNVTTFLTAAKQSGQAKEAGLVVTAVPAAGQIKGSDGNDWVLACVLLELRADLVEEAKAAYGHCEAMTWDQDRWLIDTTHPVSPAPSTWPGTELAAQAGWRPWADEH</sequence>
<name>A0ABY4YN71_9MICO</name>
<dbReference type="EMBL" id="CP099490">
    <property type="protein sequence ID" value="USQ77793.1"/>
    <property type="molecule type" value="Genomic_DNA"/>
</dbReference>
<keyword evidence="2" id="KW-0472">Membrane</keyword>
<proteinExistence type="predicted"/>
<gene>
    <name evidence="3" type="ORF">NF557_07835</name>
</gene>
<dbReference type="RefSeq" id="WP_252623442.1">
    <property type="nucleotide sequence ID" value="NZ_CP099490.1"/>
</dbReference>
<feature type="region of interest" description="Disordered" evidence="1">
    <location>
        <begin position="254"/>
        <end position="278"/>
    </location>
</feature>
<keyword evidence="2" id="KW-1133">Transmembrane helix</keyword>
<dbReference type="Proteomes" id="UP001056535">
    <property type="component" value="Chromosome"/>
</dbReference>
<protein>
    <recommendedName>
        <fullName evidence="5">Flp pilus assembly protein CpaB</fullName>
    </recommendedName>
</protein>
<evidence type="ECO:0000313" key="4">
    <source>
        <dbReference type="Proteomes" id="UP001056535"/>
    </source>
</evidence>
<organism evidence="3 4">
    <name type="scientific">Ornithinimicrobium cryptoxanthini</name>
    <dbReference type="NCBI Taxonomy" id="2934161"/>
    <lineage>
        <taxon>Bacteria</taxon>
        <taxon>Bacillati</taxon>
        <taxon>Actinomycetota</taxon>
        <taxon>Actinomycetes</taxon>
        <taxon>Micrococcales</taxon>
        <taxon>Ornithinimicrobiaceae</taxon>
        <taxon>Ornithinimicrobium</taxon>
    </lineage>
</organism>
<keyword evidence="2" id="KW-0812">Transmembrane</keyword>
<evidence type="ECO:0000256" key="2">
    <source>
        <dbReference type="SAM" id="Phobius"/>
    </source>
</evidence>
<evidence type="ECO:0000313" key="3">
    <source>
        <dbReference type="EMBL" id="USQ77793.1"/>
    </source>
</evidence>